<name>A0A0E9W8T9_ANGAN</name>
<organism evidence="2">
    <name type="scientific">Anguilla anguilla</name>
    <name type="common">European freshwater eel</name>
    <name type="synonym">Muraena anguilla</name>
    <dbReference type="NCBI Taxonomy" id="7936"/>
    <lineage>
        <taxon>Eukaryota</taxon>
        <taxon>Metazoa</taxon>
        <taxon>Chordata</taxon>
        <taxon>Craniata</taxon>
        <taxon>Vertebrata</taxon>
        <taxon>Euteleostomi</taxon>
        <taxon>Actinopterygii</taxon>
        <taxon>Neopterygii</taxon>
        <taxon>Teleostei</taxon>
        <taxon>Anguilliformes</taxon>
        <taxon>Anguillidae</taxon>
        <taxon>Anguilla</taxon>
    </lineage>
</organism>
<dbReference type="AlphaFoldDB" id="A0A0E9W8T9"/>
<accession>A0A0E9W8T9</accession>
<dbReference type="EMBL" id="GBXM01021788">
    <property type="protein sequence ID" value="JAH86789.1"/>
    <property type="molecule type" value="Transcribed_RNA"/>
</dbReference>
<evidence type="ECO:0000313" key="2">
    <source>
        <dbReference type="EMBL" id="JAH86789.1"/>
    </source>
</evidence>
<proteinExistence type="predicted"/>
<feature type="compositionally biased region" description="Polar residues" evidence="1">
    <location>
        <begin position="24"/>
        <end position="46"/>
    </location>
</feature>
<evidence type="ECO:0000256" key="1">
    <source>
        <dbReference type="SAM" id="MobiDB-lite"/>
    </source>
</evidence>
<reference evidence="2" key="1">
    <citation type="submission" date="2014-11" db="EMBL/GenBank/DDBJ databases">
        <authorList>
            <person name="Amaro Gonzalez C."/>
        </authorList>
    </citation>
    <scope>NUCLEOTIDE SEQUENCE</scope>
</reference>
<reference evidence="2" key="2">
    <citation type="journal article" date="2015" name="Fish Shellfish Immunol.">
        <title>Early steps in the European eel (Anguilla anguilla)-Vibrio vulnificus interaction in the gills: Role of the RtxA13 toxin.</title>
        <authorList>
            <person name="Callol A."/>
            <person name="Pajuelo D."/>
            <person name="Ebbesson L."/>
            <person name="Teles M."/>
            <person name="MacKenzie S."/>
            <person name="Amaro C."/>
        </authorList>
    </citation>
    <scope>NUCLEOTIDE SEQUENCE</scope>
</reference>
<protein>
    <submittedName>
        <fullName evidence="2">Uncharacterized protein</fullName>
    </submittedName>
</protein>
<feature type="region of interest" description="Disordered" evidence="1">
    <location>
        <begin position="1"/>
        <end position="56"/>
    </location>
</feature>
<sequence>MSHTWSHTVLRGPQRSTGCGFASGSPTSHRNIPNSEPETINGNTPCTVPMATRRIF</sequence>